<proteinExistence type="predicted"/>
<dbReference type="GO" id="GO:0016787">
    <property type="term" value="F:hydrolase activity"/>
    <property type="evidence" value="ECO:0007669"/>
    <property type="project" value="UniProtKB-KW"/>
</dbReference>
<accession>A0A5P8WBV6</accession>
<dbReference type="PANTHER" id="PTHR40254">
    <property type="entry name" value="BLR0577 PROTEIN"/>
    <property type="match status" value="1"/>
</dbReference>
<reference evidence="1 2" key="1">
    <citation type="submission" date="2019-10" db="EMBL/GenBank/DDBJ databases">
        <title>Genomic and transcriptomic insights into the perfect genentic adaptation of a filamentous nitrogen-fixing cyanobacterium to rice fields.</title>
        <authorList>
            <person name="Chen Z."/>
        </authorList>
    </citation>
    <scope>NUCLEOTIDE SEQUENCE [LARGE SCALE GENOMIC DNA]</scope>
    <source>
        <strain evidence="1">CCNUC1</strain>
    </source>
</reference>
<name>A0A5P8WBV6_9NOSO</name>
<dbReference type="PANTHER" id="PTHR40254:SF1">
    <property type="entry name" value="BLR0577 PROTEIN"/>
    <property type="match status" value="1"/>
</dbReference>
<organism evidence="1 2">
    <name type="scientific">Nostoc sphaeroides CCNUC1</name>
    <dbReference type="NCBI Taxonomy" id="2653204"/>
    <lineage>
        <taxon>Bacteria</taxon>
        <taxon>Bacillati</taxon>
        <taxon>Cyanobacteriota</taxon>
        <taxon>Cyanophyceae</taxon>
        <taxon>Nostocales</taxon>
        <taxon>Nostocaceae</taxon>
        <taxon>Nostoc</taxon>
    </lineage>
</organism>
<evidence type="ECO:0000313" key="2">
    <source>
        <dbReference type="Proteomes" id="UP000326678"/>
    </source>
</evidence>
<dbReference type="KEGG" id="nsh:GXM_07525"/>
<dbReference type="AlphaFoldDB" id="A0A5P8WBV6"/>
<sequence>MFMKLDADAPVLLIGTGLTMVDMVLSLSDRQHRGKIYAVSRRGLFPLKHQAAQPYPCFLTPENSPKSVRDWLRRLRAEVKIATA</sequence>
<dbReference type="InterPro" id="IPR052189">
    <property type="entry name" value="L-asp_N-monooxygenase_NS-form"/>
</dbReference>
<evidence type="ECO:0000313" key="1">
    <source>
        <dbReference type="EMBL" id="QFS50031.1"/>
    </source>
</evidence>
<keyword evidence="1" id="KW-0378">Hydrolase</keyword>
<protein>
    <submittedName>
        <fullName evidence="1">Hydroxyacylglutathione hydrolase</fullName>
    </submittedName>
</protein>
<dbReference type="EMBL" id="CP045227">
    <property type="protein sequence ID" value="QFS50031.1"/>
    <property type="molecule type" value="Genomic_DNA"/>
</dbReference>
<dbReference type="Proteomes" id="UP000326678">
    <property type="component" value="Chromosome Gxm2"/>
</dbReference>
<keyword evidence="2" id="KW-1185">Reference proteome</keyword>
<gene>
    <name evidence="1" type="ORF">GXM_07525</name>
</gene>